<reference evidence="1" key="1">
    <citation type="submission" date="2022-05" db="EMBL/GenBank/DDBJ databases">
        <authorList>
            <person name="Pankratov T."/>
        </authorList>
    </citation>
    <scope>NUCLEOTIDE SEQUENCE</scope>
    <source>
        <strain evidence="1">BP6-180914</strain>
    </source>
</reference>
<evidence type="ECO:0000313" key="1">
    <source>
        <dbReference type="EMBL" id="MCW6512553.1"/>
    </source>
</evidence>
<dbReference type="RefSeq" id="WP_282588930.1">
    <property type="nucleotide sequence ID" value="NZ_JAMOIM010000054.1"/>
</dbReference>
<gene>
    <name evidence="1" type="ORF">M8523_32090</name>
</gene>
<dbReference type="EMBL" id="JAMOIM010000054">
    <property type="protein sequence ID" value="MCW6512553.1"/>
    <property type="molecule type" value="Genomic_DNA"/>
</dbReference>
<protein>
    <recommendedName>
        <fullName evidence="3">Gluconate 2-dehydrogenase subunit 3 family protein</fullName>
    </recommendedName>
</protein>
<evidence type="ECO:0008006" key="3">
    <source>
        <dbReference type="Google" id="ProtNLM"/>
    </source>
</evidence>
<accession>A0AA41Z423</accession>
<comment type="caution">
    <text evidence="1">The sequence shown here is derived from an EMBL/GenBank/DDBJ whole genome shotgun (WGS) entry which is preliminary data.</text>
</comment>
<keyword evidence="2" id="KW-1185">Reference proteome</keyword>
<proteinExistence type="predicted"/>
<sequence length="144" mass="15132">MTGPLPQRLLSAALDVLLPGDATFPVASTVGLATRLLDHPGLAEPALAAAARLDDGFADLDAAARIEAMAALERAEPTLFGRFVVAAYSGYYSTPAVLEVVERTSGYAARPPQPEGYDLPPFDPAMLAVPASRPPSYRPTPERS</sequence>
<organism evidence="1 2">
    <name type="scientific">Lichenifustis flavocetrariae</name>
    <dbReference type="NCBI Taxonomy" id="2949735"/>
    <lineage>
        <taxon>Bacteria</taxon>
        <taxon>Pseudomonadati</taxon>
        <taxon>Pseudomonadota</taxon>
        <taxon>Alphaproteobacteria</taxon>
        <taxon>Hyphomicrobiales</taxon>
        <taxon>Lichenihabitantaceae</taxon>
        <taxon>Lichenifustis</taxon>
    </lineage>
</organism>
<evidence type="ECO:0000313" key="2">
    <source>
        <dbReference type="Proteomes" id="UP001165667"/>
    </source>
</evidence>
<name>A0AA41Z423_9HYPH</name>
<dbReference type="Proteomes" id="UP001165667">
    <property type="component" value="Unassembled WGS sequence"/>
</dbReference>
<dbReference type="AlphaFoldDB" id="A0AA41Z423"/>